<dbReference type="Pfam" id="PF00117">
    <property type="entry name" value="GATase"/>
    <property type="match status" value="1"/>
</dbReference>
<dbReference type="PANTHER" id="PTHR11922">
    <property type="entry name" value="GMP SYNTHASE-RELATED"/>
    <property type="match status" value="1"/>
</dbReference>
<dbReference type="GO" id="GO:0005524">
    <property type="term" value="F:ATP binding"/>
    <property type="evidence" value="ECO:0007669"/>
    <property type="project" value="UniProtKB-KW"/>
</dbReference>
<evidence type="ECO:0000256" key="3">
    <source>
        <dbReference type="ARBA" id="ARBA00022749"/>
    </source>
</evidence>
<accession>A0AA88L3D8</accession>
<sequence length="62" mass="6694">VIDRRIRELSCESVIFPLGVSAEVLKQEKYKAIIISGGPGSVNSPDAPTCDPNIFRLGLPIL</sequence>
<protein>
    <recommendedName>
        <fullName evidence="6">Glutamine amidotransferase domain-containing protein</fullName>
    </recommendedName>
</protein>
<evidence type="ECO:0000256" key="5">
    <source>
        <dbReference type="ARBA" id="ARBA00022840"/>
    </source>
</evidence>
<evidence type="ECO:0000256" key="4">
    <source>
        <dbReference type="ARBA" id="ARBA00022755"/>
    </source>
</evidence>
<evidence type="ECO:0000256" key="2">
    <source>
        <dbReference type="ARBA" id="ARBA00022741"/>
    </source>
</evidence>
<dbReference type="InterPro" id="IPR029062">
    <property type="entry name" value="Class_I_gatase-like"/>
</dbReference>
<feature type="non-terminal residue" evidence="7">
    <location>
        <position position="62"/>
    </location>
</feature>
<dbReference type="Proteomes" id="UP001187531">
    <property type="component" value="Unassembled WGS sequence"/>
</dbReference>
<keyword evidence="3" id="KW-0332">GMP biosynthesis</keyword>
<keyword evidence="5" id="KW-0067">ATP-binding</keyword>
<feature type="non-terminal residue" evidence="7">
    <location>
        <position position="1"/>
    </location>
</feature>
<dbReference type="InterPro" id="IPR017926">
    <property type="entry name" value="GATASE"/>
</dbReference>
<keyword evidence="1" id="KW-0436">Ligase</keyword>
<evidence type="ECO:0000259" key="6">
    <source>
        <dbReference type="Pfam" id="PF00117"/>
    </source>
</evidence>
<dbReference type="PANTHER" id="PTHR11922:SF2">
    <property type="entry name" value="GMP SYNTHASE [GLUTAMINE-HYDROLYZING]"/>
    <property type="match status" value="1"/>
</dbReference>
<gene>
    <name evidence="7" type="ORF">QYM36_012411</name>
</gene>
<organism evidence="7 8">
    <name type="scientific">Artemia franciscana</name>
    <name type="common">Brine shrimp</name>
    <name type="synonym">Artemia sanfranciscana</name>
    <dbReference type="NCBI Taxonomy" id="6661"/>
    <lineage>
        <taxon>Eukaryota</taxon>
        <taxon>Metazoa</taxon>
        <taxon>Ecdysozoa</taxon>
        <taxon>Arthropoda</taxon>
        <taxon>Crustacea</taxon>
        <taxon>Branchiopoda</taxon>
        <taxon>Anostraca</taxon>
        <taxon>Artemiidae</taxon>
        <taxon>Artemia</taxon>
    </lineage>
</organism>
<evidence type="ECO:0000313" key="8">
    <source>
        <dbReference type="Proteomes" id="UP001187531"/>
    </source>
</evidence>
<keyword evidence="8" id="KW-1185">Reference proteome</keyword>
<reference evidence="7" key="1">
    <citation type="submission" date="2023-07" db="EMBL/GenBank/DDBJ databases">
        <title>Chromosome-level genome assembly of Artemia franciscana.</title>
        <authorList>
            <person name="Jo E."/>
        </authorList>
    </citation>
    <scope>NUCLEOTIDE SEQUENCE</scope>
    <source>
        <tissue evidence="7">Whole body</tissue>
    </source>
</reference>
<proteinExistence type="predicted"/>
<keyword evidence="2" id="KW-0547">Nucleotide-binding</keyword>
<dbReference type="EMBL" id="JAVRJZ010000016">
    <property type="protein sequence ID" value="KAK2711221.1"/>
    <property type="molecule type" value="Genomic_DNA"/>
</dbReference>
<dbReference type="AlphaFoldDB" id="A0AA88L3D8"/>
<feature type="domain" description="Glutamine amidotransferase" evidence="6">
    <location>
        <begin position="2"/>
        <end position="62"/>
    </location>
</feature>
<evidence type="ECO:0000256" key="1">
    <source>
        <dbReference type="ARBA" id="ARBA00022598"/>
    </source>
</evidence>
<comment type="caution">
    <text evidence="7">The sequence shown here is derived from an EMBL/GenBank/DDBJ whole genome shotgun (WGS) entry which is preliminary data.</text>
</comment>
<dbReference type="GO" id="GO:0005829">
    <property type="term" value="C:cytosol"/>
    <property type="evidence" value="ECO:0007669"/>
    <property type="project" value="TreeGrafter"/>
</dbReference>
<dbReference type="SUPFAM" id="SSF52317">
    <property type="entry name" value="Class I glutamine amidotransferase-like"/>
    <property type="match status" value="1"/>
</dbReference>
<dbReference type="Gene3D" id="3.40.50.880">
    <property type="match status" value="1"/>
</dbReference>
<keyword evidence="4" id="KW-0658">Purine biosynthesis</keyword>
<dbReference type="GO" id="GO:0003921">
    <property type="term" value="F:GMP synthase activity"/>
    <property type="evidence" value="ECO:0007669"/>
    <property type="project" value="TreeGrafter"/>
</dbReference>
<name>A0AA88L3D8_ARTSF</name>
<evidence type="ECO:0000313" key="7">
    <source>
        <dbReference type="EMBL" id="KAK2711221.1"/>
    </source>
</evidence>